<feature type="region of interest" description="Disordered" evidence="1">
    <location>
        <begin position="76"/>
        <end position="159"/>
    </location>
</feature>
<dbReference type="PANTHER" id="PTHR28094:SF1">
    <property type="entry name" value="MEIOTICALLY UP-REGULATED GENE 113 PROTEIN"/>
    <property type="match status" value="1"/>
</dbReference>
<dbReference type="Proteomes" id="UP000193144">
    <property type="component" value="Unassembled WGS sequence"/>
</dbReference>
<dbReference type="EMBL" id="MCFA01000051">
    <property type="protein sequence ID" value="ORY12457.1"/>
    <property type="molecule type" value="Genomic_DNA"/>
</dbReference>
<proteinExistence type="predicted"/>
<feature type="compositionally biased region" description="Polar residues" evidence="1">
    <location>
        <begin position="76"/>
        <end position="126"/>
    </location>
</feature>
<name>A0A1Y1ZR24_9PLEO</name>
<dbReference type="InterPro" id="IPR053006">
    <property type="entry name" value="Meiosis_regulatory"/>
</dbReference>
<accession>A0A1Y1ZR24</accession>
<evidence type="ECO:0000313" key="3">
    <source>
        <dbReference type="EMBL" id="ORY12457.1"/>
    </source>
</evidence>
<dbReference type="OrthoDB" id="2417614at2759"/>
<organism evidence="3 4">
    <name type="scientific">Clohesyomyces aquaticus</name>
    <dbReference type="NCBI Taxonomy" id="1231657"/>
    <lineage>
        <taxon>Eukaryota</taxon>
        <taxon>Fungi</taxon>
        <taxon>Dikarya</taxon>
        <taxon>Ascomycota</taxon>
        <taxon>Pezizomycotina</taxon>
        <taxon>Dothideomycetes</taxon>
        <taxon>Pleosporomycetidae</taxon>
        <taxon>Pleosporales</taxon>
        <taxon>Lindgomycetaceae</taxon>
        <taxon>Clohesyomyces</taxon>
    </lineage>
</organism>
<dbReference type="Pfam" id="PF10544">
    <property type="entry name" value="T5orf172"/>
    <property type="match status" value="1"/>
</dbReference>
<evidence type="ECO:0000256" key="1">
    <source>
        <dbReference type="SAM" id="MobiDB-lite"/>
    </source>
</evidence>
<sequence>MQSSMGGLSGPKELHVLGRVSPEGLTTTQLGCIDMHDISIHAPASLPTPSEPVLDQSLPSSCTMPTSVYLENATSKTTSVLTPPQTPTPANSLRTGCTREVSATSSTSDYFTGNTFTRRSNQSYDTPLTPPDTEARENGEVETQVSPLARKSAGRTISKSSVDIDEHIKQEEMASDNAPAQKLFRGMTATFEGVLNGELDFKLDLGRHNTFNPHLDFDYAVFESTGTKPTGAHADQVTKLATKVATKGSKPKAKGKEFRKILDEIVPRNLHQRISTETGKCAASVGGCLEKRCTRRAKRTENVAQDLVVLAESYDRHDCESFLANLKELIKSMCCGTHYNSATHENRYGALEKLIQQAKPSLAQDDSLLPVNPSIKIEWETFVRWADMVCERNDADGEDVARDEPRLRRRSTNIARSTLNPVSRPVGGRLSWLNDLRFWQPKWSASLSTQNALEKTARKTLTPTELKSGYIYIFWTRGQFGIAKIGYTKDVNLRLKGWTKQCGQQYQFYKSSTVGECLRICLPHVSRVEKLIHTELKDYRMKMRCKGCGKEHREWFEVQEQHAVKVFTKWRDWIQQRPYQNLEGVWKLHAVCKDDLEGVCQPLPIEQLAKPTPQPKRNVKGLLGRKRQSSFKLKGSSPEWEFIKRDEEVVLV</sequence>
<dbReference type="InterPro" id="IPR018306">
    <property type="entry name" value="Phage_T5_Orf172_DNA-bd"/>
</dbReference>
<evidence type="ECO:0000313" key="4">
    <source>
        <dbReference type="Proteomes" id="UP000193144"/>
    </source>
</evidence>
<dbReference type="SMART" id="SM00974">
    <property type="entry name" value="T5orf172"/>
    <property type="match status" value="1"/>
</dbReference>
<feature type="domain" description="Bacteriophage T5 Orf172 DNA-binding" evidence="2">
    <location>
        <begin position="477"/>
        <end position="570"/>
    </location>
</feature>
<dbReference type="STRING" id="1231657.A0A1Y1ZR24"/>
<reference evidence="3 4" key="1">
    <citation type="submission" date="2016-07" db="EMBL/GenBank/DDBJ databases">
        <title>Pervasive Adenine N6-methylation of Active Genes in Fungi.</title>
        <authorList>
            <consortium name="DOE Joint Genome Institute"/>
            <person name="Mondo S.J."/>
            <person name="Dannebaum R.O."/>
            <person name="Kuo R.C."/>
            <person name="Labutti K."/>
            <person name="Haridas S."/>
            <person name="Kuo A."/>
            <person name="Salamov A."/>
            <person name="Ahrendt S.R."/>
            <person name="Lipzen A."/>
            <person name="Sullivan W."/>
            <person name="Andreopoulos W.B."/>
            <person name="Clum A."/>
            <person name="Lindquist E."/>
            <person name="Daum C."/>
            <person name="Ramamoorthy G.K."/>
            <person name="Gryganskyi A."/>
            <person name="Culley D."/>
            <person name="Magnuson J.K."/>
            <person name="James T.Y."/>
            <person name="O'Malley M.A."/>
            <person name="Stajich J.E."/>
            <person name="Spatafora J.W."/>
            <person name="Visel A."/>
            <person name="Grigoriev I.V."/>
        </authorList>
    </citation>
    <scope>NUCLEOTIDE SEQUENCE [LARGE SCALE GENOMIC DNA]</scope>
    <source>
        <strain evidence="3 4">CBS 115471</strain>
    </source>
</reference>
<dbReference type="AlphaFoldDB" id="A0A1Y1ZR24"/>
<comment type="caution">
    <text evidence="3">The sequence shown here is derived from an EMBL/GenBank/DDBJ whole genome shotgun (WGS) entry which is preliminary data.</text>
</comment>
<gene>
    <name evidence="3" type="ORF">BCR34DRAFT_651198</name>
</gene>
<keyword evidence="4" id="KW-1185">Reference proteome</keyword>
<evidence type="ECO:0000259" key="2">
    <source>
        <dbReference type="SMART" id="SM00974"/>
    </source>
</evidence>
<protein>
    <submittedName>
        <fullName evidence="3">Meiotically up-regulated gene 113-domain-containing protein</fullName>
    </submittedName>
</protein>
<dbReference type="PANTHER" id="PTHR28094">
    <property type="entry name" value="MEIOTICALLY UP-REGULATED GENE 113 PROTEIN"/>
    <property type="match status" value="1"/>
</dbReference>